<dbReference type="InterPro" id="IPR049531">
    <property type="entry name" value="AFP_rpt"/>
</dbReference>
<dbReference type="PROSITE" id="PS50234">
    <property type="entry name" value="VWFA"/>
    <property type="match status" value="1"/>
</dbReference>
<dbReference type="PANTHER" id="PTHR16021">
    <property type="entry name" value="MANSC DOMAIN CONTAINING PROTEIN 1"/>
    <property type="match status" value="1"/>
</dbReference>
<dbReference type="SUPFAM" id="SSF53300">
    <property type="entry name" value="vWA-like"/>
    <property type="match status" value="1"/>
</dbReference>
<evidence type="ECO:0000259" key="2">
    <source>
        <dbReference type="PROSITE" id="PS50234"/>
    </source>
</evidence>
<feature type="region of interest" description="Disordered" evidence="1">
    <location>
        <begin position="3230"/>
        <end position="3250"/>
    </location>
</feature>
<name>A0A347TNU7_9BACT</name>
<proteinExistence type="predicted"/>
<evidence type="ECO:0000256" key="1">
    <source>
        <dbReference type="SAM" id="MobiDB-lite"/>
    </source>
</evidence>
<dbReference type="PANTHER" id="PTHR16021:SF23">
    <property type="entry name" value="FI18411P1-RELATED"/>
    <property type="match status" value="1"/>
</dbReference>
<protein>
    <submittedName>
        <fullName evidence="3">Large adhesive protein</fullName>
    </submittedName>
</protein>
<dbReference type="InterPro" id="IPR046779">
    <property type="entry name" value="LapA_adhesin_dom"/>
</dbReference>
<dbReference type="Pfam" id="PF13519">
    <property type="entry name" value="VWA_2"/>
    <property type="match status" value="1"/>
</dbReference>
<accession>A0A347TNU7</accession>
<feature type="domain" description="VWFA" evidence="2">
    <location>
        <begin position="3274"/>
        <end position="3482"/>
    </location>
</feature>
<evidence type="ECO:0000313" key="3">
    <source>
        <dbReference type="EMBL" id="AXX88275.1"/>
    </source>
</evidence>
<dbReference type="EMBL" id="CP032101">
    <property type="protein sequence ID" value="AXX88275.1"/>
    <property type="molecule type" value="Genomic_DNA"/>
</dbReference>
<evidence type="ECO:0000313" key="4">
    <source>
        <dbReference type="Proteomes" id="UP000264693"/>
    </source>
</evidence>
<reference evidence="3 4" key="1">
    <citation type="submission" date="2018-08" db="EMBL/GenBank/DDBJ databases">
        <title>Complete genome of the Arcobacter marinus type strain JCM 15502.</title>
        <authorList>
            <person name="Miller W.G."/>
            <person name="Yee E."/>
            <person name="Huynh S."/>
            <person name="Parker C.T."/>
        </authorList>
    </citation>
    <scope>NUCLEOTIDE SEQUENCE [LARGE SCALE GENOMIC DNA]</scope>
    <source>
        <strain evidence="3 4">JCM 15502</strain>
    </source>
</reference>
<gene>
    <name evidence="3" type="ORF">AMRN_2574</name>
</gene>
<dbReference type="RefSeq" id="WP_118897464.1">
    <property type="nucleotide sequence ID" value="NZ_CP032101.1"/>
</dbReference>
<sequence>MLKLMIKELNGEVKSLDVTENLVITPKAGQQFYFNNLDGHKYTMNLQDSEKSVVLNMDLGTTKVKIVFKNIVDLILEENVEDKNILGIIKDEEGLEELNQTVLNNDFKGDDVIKSLKDLLAQSSINPEETNGVIIDDFGSLTSMLDAAAAGGAEGDTSTFRPINFNDADDVNILGGRSRLDTQLDGLDSNIPDRDGTPGDGAGDTEVTITLSATSQITEDDNSITYTANLSTPALTDMTITLSNGAIINIPAGSTTGSVVASITPDPDVYKEEDITIEATVSGTDGGGFDIVNSDTTASTTVIDTIDTTTVSISGNDVNEDADSVTFTIQTSNAPDAGTSATATVVVGGVEHTVTLDANGEGTLTIDTKDSDVYNDASTLTAEVTAINGGNFEDVSVDGASKTINITDTIDETTVSLSATDTNEAAGTVTFTATLSNPVLAGDDPVIVHTELGDITITSGTTGTLEVTNPNTEDVYNDASTLDNSITSVEGGNFEQLTPSTDTVTANIADTIDATKVTLTATDSVEAGEDITYTASVDNTPETDLVITLSNGAEITIEAGKTTGSVTVASSDDVYGQTDGTTENVSITGTTGGNYESLDTSDTATTTVTEPTADETTVSLSATDTNEAAGTVTFTATLSNPVLAGDDPVIVHTELGDITITSGTTGTLEVTNPNTEDVYNDASTLDNSITSVEGGNFEQLTPSTDTVTANIADTIDATKVTLTATDSVEAGEDITYTASVDNTPETDLVITLSNGAEITIEAGKTTGSVTVASSDDVYGQTDGTTENVSITGTTGGNYESLDTSDTATTTVTEPTADETTVSLSATDTNEAAGTVTFTATLSNPVLAGDDPVIVHTELGDITITSGTTGTLEVTNPNTEDVYNDASTLDNSITSVEGGNFEQLTPSTDTVTANIADTIDATKVTLTATDSVEAGEDITYTASVDNTPETDLVITLSNGAEITIEAGKTTGSVTVASSDDVYGQTDGTTENVSITGTTGGNYESLDTSDTATTTVTEPTADETTVSLSATDTNEAAGTVTFTATLSNPVLAGDDPVIVHTELGDITITSGTTGTLEVTNPNTEDVYNDASTLDNSITSVEGGNFEQLTPSTDTVTANIADTIDATKVTLTATDSVEAGEDITYTASVDNTPETDLVITLSNGAEITIEAGKTTGSVTVASSDDVYGQTDGTTENVSITGTTGGNYESLDTSDTATTTVTEPTADETTVSLSATDTNEAAGTVTFTATLSNPVLAGDDPVIVHTELGDITITSGTTGTLEVTNPNTEDVYNDASTLDNSITSVEGGNFEQLTPSTDTVTANIADTIDATKVTLTATDSVEAGEDITYTASVDNTPETDLVITLSNGAEITIEAGKTTGSVTVASSDDVYGQTDGTTENVSITGTTGGNYESLDTSDTATTTVTEPTADETTVSLSATDTNEAAGTVTFTATLSNPVLAGDDPVIVHTELGDITITSGTTGTLEVTNPNTEDVYNDASTLDNSITSVEGGNFEQLTPSTDTVTANIADTIDATKVTLTATDSVEAGEDITYTASVDNTPETDLVITLSNGAEITIEAGKTTGSVTVASSDDVYGQTDGTTENVSITGTTGGNYESLDTSDTATTTVTEPTADETTVSLSATDTNEAAGTVTFTATLSNPVLAGDDPVIVHTELGDITITSGTTGTLEVTNPNTEDVYNDASTLDNSITSVEGGNFEQLTPSTDTVTANIADTIDATKVTLTATDSVEAGEDITYTASVDNTPETDLVITLSNGAEITIEAGKTTGSVTVASSDDVYGQTDGTTENVSITGTTGGNYESLDTSDTATTTVTEPTADETTVSLSATDTNEAAGTVTFTATLSNPVLAGDDPVIVHTELGDITITSGTTGTLEVTNPNTEDVYNDASTLDNSITSVEGGNFEQLTPSTDTVTANIADTIDATKVTLTATDSVEAGEDITYTASVDNTPETDLVITLSNGAEITIEAGKTTGSVTVASSDDVYGQTDGTTENVSITGTTGGNYESLDTSDTATTTVTEPTADETTVSLSATDTNEAAGTVTFTATLSNPVLAGDDPVIVHTELGDITITSGTTGTLEVTNPNTEDVYNDASTLDNSITSVEGGNFEQLTPSTDTVTANIADTIDATKVTLTATDSVEAGEDITYTASVDNTPETDLVITLSNGAEITIEAGKTTGSVTVASSDDVYGQTDGTTENVSITGTTGGNYESLDTSDTATTTVTEPTADETTVSLSATDTNEAAGTVTFTATLSNPVLAGDDPVIVHTELGDITITSGTTGTLEVTNPNTEDVYNDASTLDNSITSVEGGNFEQLTPSTDTVTANIADTIDATKVTLTATDSVEAGEDITYTASVDNTPETDLVITLSNGAEITIEAGKTTGSVTVASSDDVYGQTDGTTENVSITGTTGGNYESLDTSDTATTTVTEPTADETTVSLSATDTNEAAGTVTFTATLSNPVLAGDDPVIVHTELGDITITSGTTGTLEVTNPNTEDVYNDASTLDNSITSVEGGNFEQLTPSTDTVTANIADTITPIDVTVTAVATAPKVIDVDTEFGEATGINVTAYDVYGNEGNLAIVKGTNHDGFGVQGNTSGSGASSELGHGYNGVSEKIVFDFTNDADSLDVAFAWRHNGETAKVTFFNDTEELGYAEVTGGGSSTDATVNYYDVNGNLIKSVQAQGGTDRVDLSYTFEFPDANGEPTAFDKVEFSAPGHDDDYLINEISYTEVIDPEITDINTSEGKVTFNIQVDENYPPQGQAKAIVEVNGQEYEVDLNATGRGALTVDAKDFDDLSDINIVVKEIVGGNYEKVNGTDSSFDLSDSFKDDLSSTNDNIVVTEDTTYVLTETDFGELGKDVREFKITQVPENGTLYYKVTSGQTVIDKEGNTYVVTEDTTIEIAENQVISLADIASGKVIFEPDSNSDEDGSFKFEVSDGTTWHDEEYTTSVEVKAVADAPTASINVSNATVIIDNSDFDYDNYVQELKDNSDTYIEGTESHGDNLSAGRFNNTDDFIDGKDLSDNMIGYDGDDVFLGQEGDDSIYGGHEGALPSVSDGTDTVIYRGNFDDYNITFITEGSNVRINVIDTRYDASKGWSHPDNQGLDTYEMGDNLYSIEKLVFKDGVYDVIDGELVKEGTKTFEYDVDISAALTDTDGSETLSVKIDGVPEGATLESIDDTYTITKNSDGSYSVEVPADSTSISDNLKLKVPEDSAGDFNLTITARASESNDNEDGTNYKETTNSDAVPFAQDESQVLDFGDTYSKTDENIVIVLDISGSMDDYVQQEDGSWITRLQLAKDALQNMIDTYKEFSNVKINLTSFARTADDLDDSTYVDGEWVSPIDGWYSPEDALKVINKFDAGGGTNYEDALEETYSNYTPPTNGEKATVYFISDGKPSVENNDGWYDEYGIIDSKYLENWKDFLENNAKELNVIGIGKGITDTTYLDKVAQDVGNVKTNVTIIEDENDLKDRLVENVYKKIEGNILDNISGGDGEISVESIVVDGNSYTIDDASNNIVTILTSSGATLDFNFQTGDYSFGGKFNDIKEFTESFVVNTQDEDGDKASVKVNINIENNIDDTVTTPRLDFSVEDNGSQVISHDYDVTKDNSDYYGERYTNEAEYIKYNDDVKGTVQTFGGDDVVYVGDDIKSRGAIYLGNGDDFITVEDKVSGYVFGGEGNDSIYLKDYTYSDYYYNKDYIQNHIKDFENIKFKDGHIIGDSNAFNSSPMSTTIYNYTIVLAAVLADKDGSETLSNITIENLPSSITSIKDSSGNEYTVSNGTVSLPSNEGTQQEYTVVSSTELSSTEINSMKASVTSTESFDGEEKTTSTTAKLEVEESSNMIGTDADEKFDSHGSNANINAGAGDDEIVYHEGDIIDAGEGEDTLKVLTDEDIDLSNIAPKVDNIEAIDLTNDLANHIIVDEQSIEDLTDDENILKIFGDESGEDSVRLEGNWTKSDGQISDDDGNTFNVYEGTTSGTSNIKILIDEDVSVDPDI</sequence>
<dbReference type="InterPro" id="IPR052660">
    <property type="entry name" value="Erythrocyte_Invasion_ImmMod"/>
</dbReference>
<dbReference type="InterPro" id="IPR002035">
    <property type="entry name" value="VWF_A"/>
</dbReference>
<dbReference type="SMART" id="SM00327">
    <property type="entry name" value="VWA"/>
    <property type="match status" value="1"/>
</dbReference>
<dbReference type="KEGG" id="amar:AMRN_2574"/>
<dbReference type="Proteomes" id="UP000264693">
    <property type="component" value="Chromosome"/>
</dbReference>
<dbReference type="SUPFAM" id="SSF51120">
    <property type="entry name" value="beta-Roll"/>
    <property type="match status" value="1"/>
</dbReference>
<dbReference type="InterPro" id="IPR011049">
    <property type="entry name" value="Serralysin-like_metalloprot_C"/>
</dbReference>
<dbReference type="Pfam" id="PF18815">
    <property type="entry name" value="AFP_2"/>
    <property type="match status" value="1"/>
</dbReference>
<dbReference type="Pfam" id="PF20579">
    <property type="entry name" value="LapA"/>
    <property type="match status" value="23"/>
</dbReference>
<dbReference type="InterPro" id="IPR036465">
    <property type="entry name" value="vWFA_dom_sf"/>
</dbReference>
<dbReference type="CDD" id="cd00198">
    <property type="entry name" value="vWFA"/>
    <property type="match status" value="1"/>
</dbReference>
<organism evidence="3 4">
    <name type="scientific">Malaciobacter marinus</name>
    <dbReference type="NCBI Taxonomy" id="505249"/>
    <lineage>
        <taxon>Bacteria</taxon>
        <taxon>Pseudomonadati</taxon>
        <taxon>Campylobacterota</taxon>
        <taxon>Epsilonproteobacteria</taxon>
        <taxon>Campylobacterales</taxon>
        <taxon>Arcobacteraceae</taxon>
        <taxon>Malaciobacter</taxon>
    </lineage>
</organism>